<sequence>MSHRLMRRARTALTRRPAAAKRVLVVRQSARRYHERDDNDRLRRIRHEALPEPRCVALRGSAQACYLPCSVPSARSATLVALALAACGGPDPSASTSFGASTLPPLSGTASSTSSTSSGSTTTTTSSEPGTDPGSSATASGPLLDLGVPDLGNGAPPGCKGKIDFLFVFARHTDVVGVYSQLVASLPVFIATIQAKFSNFDYHIMVVDGDPEWGIEECNQLPCAPCPYEPDYPSCNLIASRTACDSTMGAGTVFNAGSDAPNVPCEVPEGRRYLVRSDPNIDATFLCMAQVGGYGGDRLGEAFVRAIHPDLNGPGGCNDGFLRDDALLMVTLLTPTKDKDSAGTPETWAEAALAAKNDDPNSIVLLGITSEPTYSWCADSWDNRVCQFIAQFPYWHHIHYKMPDYVPGFGVATDLIEEACAKFIPA</sequence>
<dbReference type="EMBL" id="JAQNDN010000022">
    <property type="protein sequence ID" value="MDC0673542.1"/>
    <property type="molecule type" value="Genomic_DNA"/>
</dbReference>
<organism evidence="2 3">
    <name type="scientific">Nannocystis radixulma</name>
    <dbReference type="NCBI Taxonomy" id="2995305"/>
    <lineage>
        <taxon>Bacteria</taxon>
        <taxon>Pseudomonadati</taxon>
        <taxon>Myxococcota</taxon>
        <taxon>Polyangia</taxon>
        <taxon>Nannocystales</taxon>
        <taxon>Nannocystaceae</taxon>
        <taxon>Nannocystis</taxon>
    </lineage>
</organism>
<reference evidence="2 3" key="1">
    <citation type="submission" date="2022-11" db="EMBL/GenBank/DDBJ databases">
        <title>Minimal conservation of predation-associated metabolite biosynthetic gene clusters underscores biosynthetic potential of Myxococcota including descriptions for ten novel species: Archangium lansinium sp. nov., Myxococcus landrumus sp. nov., Nannocystis bai.</title>
        <authorList>
            <person name="Ahearne A."/>
            <person name="Stevens C."/>
            <person name="Dowd S."/>
        </authorList>
    </citation>
    <scope>NUCLEOTIDE SEQUENCE [LARGE SCALE GENOMIC DNA]</scope>
    <source>
        <strain evidence="2 3">NCELM</strain>
    </source>
</reference>
<evidence type="ECO:0000313" key="3">
    <source>
        <dbReference type="Proteomes" id="UP001217838"/>
    </source>
</evidence>
<comment type="caution">
    <text evidence="2">The sequence shown here is derived from an EMBL/GenBank/DDBJ whole genome shotgun (WGS) entry which is preliminary data.</text>
</comment>
<proteinExistence type="predicted"/>
<dbReference type="RefSeq" id="WP_272006775.1">
    <property type="nucleotide sequence ID" value="NZ_JAQNDN010000022.1"/>
</dbReference>
<feature type="compositionally biased region" description="Low complexity" evidence="1">
    <location>
        <begin position="101"/>
        <end position="143"/>
    </location>
</feature>
<dbReference type="Proteomes" id="UP001217838">
    <property type="component" value="Unassembled WGS sequence"/>
</dbReference>
<feature type="region of interest" description="Disordered" evidence="1">
    <location>
        <begin position="96"/>
        <end position="143"/>
    </location>
</feature>
<evidence type="ECO:0000313" key="2">
    <source>
        <dbReference type="EMBL" id="MDC0673542.1"/>
    </source>
</evidence>
<name>A0ABT5BHH0_9BACT</name>
<accession>A0ABT5BHH0</accession>
<evidence type="ECO:0000256" key="1">
    <source>
        <dbReference type="SAM" id="MobiDB-lite"/>
    </source>
</evidence>
<protein>
    <submittedName>
        <fullName evidence="2">Uncharacterized protein</fullName>
    </submittedName>
</protein>
<gene>
    <name evidence="2" type="ORF">POL58_37705</name>
</gene>
<keyword evidence="3" id="KW-1185">Reference proteome</keyword>